<dbReference type="GO" id="GO:0005789">
    <property type="term" value="C:endoplasmic reticulum membrane"/>
    <property type="evidence" value="ECO:0007669"/>
    <property type="project" value="TreeGrafter"/>
</dbReference>
<evidence type="ECO:0000313" key="5">
    <source>
        <dbReference type="Proteomes" id="UP000054408"/>
    </source>
</evidence>
<dbReference type="PANTHER" id="PTHR43908">
    <property type="entry name" value="AT29763P-RELATED"/>
    <property type="match status" value="1"/>
</dbReference>
<feature type="region of interest" description="Disordered" evidence="1">
    <location>
        <begin position="107"/>
        <end position="142"/>
    </location>
</feature>
<dbReference type="CDD" id="cd06257">
    <property type="entry name" value="DnaJ"/>
    <property type="match status" value="1"/>
</dbReference>
<dbReference type="PROSITE" id="PS50206">
    <property type="entry name" value="RHODANESE_3"/>
    <property type="match status" value="1"/>
</dbReference>
<dbReference type="InterPro" id="IPR018253">
    <property type="entry name" value="DnaJ_domain_CS"/>
</dbReference>
<feature type="compositionally biased region" description="Pro residues" evidence="1">
    <location>
        <begin position="172"/>
        <end position="204"/>
    </location>
</feature>
<dbReference type="EMBL" id="GL349501">
    <property type="protein sequence ID" value="KNC55429.1"/>
    <property type="molecule type" value="Genomic_DNA"/>
</dbReference>
<evidence type="ECO:0000259" key="3">
    <source>
        <dbReference type="PROSITE" id="PS50206"/>
    </source>
</evidence>
<dbReference type="GeneID" id="25570328"/>
<dbReference type="RefSeq" id="XP_013752993.1">
    <property type="nucleotide sequence ID" value="XM_013897539.1"/>
</dbReference>
<dbReference type="AlphaFoldDB" id="A0A0L0DSV4"/>
<dbReference type="Gene3D" id="3.40.50.150">
    <property type="entry name" value="Vaccinia Virus protein VP39"/>
    <property type="match status" value="1"/>
</dbReference>
<dbReference type="InterPro" id="IPR029063">
    <property type="entry name" value="SAM-dependent_MTases_sf"/>
</dbReference>
<evidence type="ECO:0000259" key="2">
    <source>
        <dbReference type="PROSITE" id="PS50076"/>
    </source>
</evidence>
<dbReference type="SMART" id="SM00271">
    <property type="entry name" value="DnaJ"/>
    <property type="match status" value="1"/>
</dbReference>
<gene>
    <name evidence="4" type="ORF">AMSG_12414</name>
</gene>
<dbReference type="SUPFAM" id="SSF52821">
    <property type="entry name" value="Rhodanese/Cell cycle control phosphatase"/>
    <property type="match status" value="1"/>
</dbReference>
<evidence type="ECO:0000256" key="1">
    <source>
        <dbReference type="SAM" id="MobiDB-lite"/>
    </source>
</evidence>
<dbReference type="Pfam" id="PF00226">
    <property type="entry name" value="DnaJ"/>
    <property type="match status" value="1"/>
</dbReference>
<accession>A0A0L0DSV4</accession>
<feature type="domain" description="Rhodanese" evidence="3">
    <location>
        <begin position="291"/>
        <end position="336"/>
    </location>
</feature>
<dbReference type="GO" id="GO:0071218">
    <property type="term" value="P:cellular response to misfolded protein"/>
    <property type="evidence" value="ECO:0007669"/>
    <property type="project" value="TreeGrafter"/>
</dbReference>
<sequence length="597" mass="63633">MTSYYAVLGVAQDAAAADIRTAYKAKAKTLHPDKGGSHEAFTLLQEAFSVLSDEQLRSQYDAQQRMIYAMARRAAADREAALRRARLDAEMAAKKAALERELAAARKAQAAFSPPTMRFDPRKQGDRSHPAPSTSPKPAESETLDEMLARLGAEREALLETLKSSRFATAPAPAPAAPTPTAAPTPAPAPAPTPSMPTPTPTPPKSSVCGRHEEILRRGHFVANQEAASVRARYASQMQEKQKAMAERMEALLPSSCCGSTSPGESSRMGESAPRGEVSEAATRALCEWSTKDAVRVVDLRSRAAYETGHLSIAACVPWNEYDVLAHVLPPRDTVIGVILPPDGSPEDVVIGAGAIVDRLAPWYPLVVVATLDAVVAAMGIGARMVTGVQGSARMWEPCPVLAKHYPAMVAALAASRDGTRTSVALDVACGAGRDVVFMALDDGIDVSIGVDHQERHMANVAVLADQHGVAHKTTATLVELEEVPIAEASAELERVVAEIGGSNASLDIVVMARYLYRPLWAWVADAVAPGGFVIVHTFTWACKAWGKPKREKFLLRDGELAAAFAGWEIWDDSAVAISDGRPLSSFVARKPSSSPS</sequence>
<protein>
    <submittedName>
        <fullName evidence="4">Uncharacterized protein</fullName>
    </submittedName>
</protein>
<reference evidence="4 5" key="1">
    <citation type="submission" date="2010-05" db="EMBL/GenBank/DDBJ databases">
        <title>The Genome Sequence of Thecamonas trahens ATCC 50062.</title>
        <authorList>
            <consortium name="The Broad Institute Genome Sequencing Platform"/>
            <person name="Russ C."/>
            <person name="Cuomo C."/>
            <person name="Shea T."/>
            <person name="Young S.K."/>
            <person name="Zeng Q."/>
            <person name="Koehrsen M."/>
            <person name="Haas B."/>
            <person name="Borodovsky M."/>
            <person name="Guigo R."/>
            <person name="Alvarado L."/>
            <person name="Berlin A."/>
            <person name="Bochicchio J."/>
            <person name="Borenstein D."/>
            <person name="Chapman S."/>
            <person name="Chen Z."/>
            <person name="Freedman E."/>
            <person name="Gellesch M."/>
            <person name="Goldberg J."/>
            <person name="Griggs A."/>
            <person name="Gujja S."/>
            <person name="Heilman E."/>
            <person name="Heiman D."/>
            <person name="Hepburn T."/>
            <person name="Howarth C."/>
            <person name="Jen D."/>
            <person name="Larson L."/>
            <person name="Mehta T."/>
            <person name="Park D."/>
            <person name="Pearson M."/>
            <person name="Roberts A."/>
            <person name="Saif S."/>
            <person name="Shenoy N."/>
            <person name="Sisk P."/>
            <person name="Stolte C."/>
            <person name="Sykes S."/>
            <person name="Thomson T."/>
            <person name="Walk T."/>
            <person name="White J."/>
            <person name="Yandava C."/>
            <person name="Burger G."/>
            <person name="Gray M.W."/>
            <person name="Holland P.W.H."/>
            <person name="King N."/>
            <person name="Lang F.B.F."/>
            <person name="Roger A.J."/>
            <person name="Ruiz-Trillo I."/>
            <person name="Lander E."/>
            <person name="Nusbaum C."/>
        </authorList>
    </citation>
    <scope>NUCLEOTIDE SEQUENCE [LARGE SCALE GENOMIC DNA]</scope>
    <source>
        <strain evidence="4 5">ATCC 50062</strain>
    </source>
</reference>
<proteinExistence type="predicted"/>
<dbReference type="OrthoDB" id="74240at2759"/>
<dbReference type="Gene3D" id="1.10.287.110">
    <property type="entry name" value="DnaJ domain"/>
    <property type="match status" value="1"/>
</dbReference>
<feature type="compositionally biased region" description="Basic and acidic residues" evidence="1">
    <location>
        <begin position="119"/>
        <end position="129"/>
    </location>
</feature>
<dbReference type="PROSITE" id="PS00636">
    <property type="entry name" value="DNAJ_1"/>
    <property type="match status" value="1"/>
</dbReference>
<dbReference type="PROSITE" id="PS50076">
    <property type="entry name" value="DNAJ_2"/>
    <property type="match status" value="1"/>
</dbReference>
<evidence type="ECO:0000313" key="4">
    <source>
        <dbReference type="EMBL" id="KNC55429.1"/>
    </source>
</evidence>
<dbReference type="Proteomes" id="UP000054408">
    <property type="component" value="Unassembled WGS sequence"/>
</dbReference>
<dbReference type="PANTHER" id="PTHR43908:SF3">
    <property type="entry name" value="AT29763P-RELATED"/>
    <property type="match status" value="1"/>
</dbReference>
<dbReference type="InterPro" id="IPR001623">
    <property type="entry name" value="DnaJ_domain"/>
</dbReference>
<dbReference type="SUPFAM" id="SSF53335">
    <property type="entry name" value="S-adenosyl-L-methionine-dependent methyltransferases"/>
    <property type="match status" value="1"/>
</dbReference>
<dbReference type="InterPro" id="IPR051100">
    <property type="entry name" value="DnaJ_subfamily_B/C"/>
</dbReference>
<dbReference type="InterPro" id="IPR036873">
    <property type="entry name" value="Rhodanese-like_dom_sf"/>
</dbReference>
<feature type="region of interest" description="Disordered" evidence="1">
    <location>
        <begin position="169"/>
        <end position="209"/>
    </location>
</feature>
<organism evidence="4 5">
    <name type="scientific">Thecamonas trahens ATCC 50062</name>
    <dbReference type="NCBI Taxonomy" id="461836"/>
    <lineage>
        <taxon>Eukaryota</taxon>
        <taxon>Apusozoa</taxon>
        <taxon>Apusomonadida</taxon>
        <taxon>Apusomonadidae</taxon>
        <taxon>Thecamonas</taxon>
    </lineage>
</organism>
<dbReference type="GO" id="GO:0030544">
    <property type="term" value="F:Hsp70 protein binding"/>
    <property type="evidence" value="ECO:0007669"/>
    <property type="project" value="TreeGrafter"/>
</dbReference>
<feature type="region of interest" description="Disordered" evidence="1">
    <location>
        <begin position="255"/>
        <end position="277"/>
    </location>
</feature>
<dbReference type="PRINTS" id="PR00625">
    <property type="entry name" value="JDOMAIN"/>
</dbReference>
<name>A0A0L0DSV4_THETB</name>
<dbReference type="SUPFAM" id="SSF46565">
    <property type="entry name" value="Chaperone J-domain"/>
    <property type="match status" value="1"/>
</dbReference>
<dbReference type="STRING" id="461836.A0A0L0DSV4"/>
<dbReference type="InterPro" id="IPR036869">
    <property type="entry name" value="J_dom_sf"/>
</dbReference>
<feature type="domain" description="J" evidence="2">
    <location>
        <begin position="3"/>
        <end position="64"/>
    </location>
</feature>
<dbReference type="InterPro" id="IPR001763">
    <property type="entry name" value="Rhodanese-like_dom"/>
</dbReference>
<dbReference type="eggNOG" id="KOG0691">
    <property type="taxonomic scope" value="Eukaryota"/>
</dbReference>
<keyword evidence="5" id="KW-1185">Reference proteome</keyword>